<gene>
    <name evidence="6" type="primary">rpoE</name>
    <name evidence="9" type="ORF">SD77_4378</name>
</gene>
<proteinExistence type="inferred from homology"/>
<evidence type="ECO:0000256" key="5">
    <source>
        <dbReference type="ARBA" id="ARBA00023163"/>
    </source>
</evidence>
<keyword evidence="5 6" id="KW-0804">Transcription</keyword>
<keyword evidence="3 6" id="KW-0808">Transferase</keyword>
<evidence type="ECO:0000313" key="9">
    <source>
        <dbReference type="EMBL" id="KIL78698.1"/>
    </source>
</evidence>
<feature type="domain" description="HTH HARE-type" evidence="8">
    <location>
        <begin position="14"/>
        <end position="81"/>
    </location>
</feature>
<keyword evidence="4 6" id="KW-0548">Nucleotidyltransferase</keyword>
<protein>
    <recommendedName>
        <fullName evidence="6">Probable DNA-directed RNA polymerase subunit delta</fullName>
    </recommendedName>
    <alternativeName>
        <fullName evidence="6">RNAP delta factor</fullName>
    </alternativeName>
</protein>
<evidence type="ECO:0000256" key="6">
    <source>
        <dbReference type="HAMAP-Rule" id="MF_00357"/>
    </source>
</evidence>
<reference evidence="9 10" key="1">
    <citation type="submission" date="2015-01" db="EMBL/GenBank/DDBJ databases">
        <title>Genome Assembly of Bacillus badius MTCC 1458.</title>
        <authorList>
            <person name="Verma A."/>
            <person name="Khatri I."/>
            <person name="Mual P."/>
            <person name="Subramanian S."/>
            <person name="Krishnamurthi S."/>
        </authorList>
    </citation>
    <scope>NUCLEOTIDE SEQUENCE [LARGE SCALE GENOMIC DNA]</scope>
    <source>
        <strain evidence="9 10">MTCC 1458</strain>
    </source>
</reference>
<accession>A0ABR5AVC5</accession>
<comment type="function">
    <text evidence="6">Participates in both the initiation and recycling phases of transcription. In the presence of the delta subunit, RNAP displays an increased specificity of transcription, a decreased affinity for nucleic acids, and an increased efficiency of RNA synthesis because of enhanced recycling.</text>
</comment>
<evidence type="ECO:0000256" key="3">
    <source>
        <dbReference type="ARBA" id="ARBA00022679"/>
    </source>
</evidence>
<comment type="caution">
    <text evidence="9">The sequence shown here is derived from an EMBL/GenBank/DDBJ whole genome shotgun (WGS) entry which is preliminary data.</text>
</comment>
<evidence type="ECO:0000256" key="1">
    <source>
        <dbReference type="ARBA" id="ARBA00009828"/>
    </source>
</evidence>
<dbReference type="HAMAP" id="MF_00357">
    <property type="entry name" value="RNApol_bact_RpoE"/>
    <property type="match status" value="1"/>
</dbReference>
<dbReference type="InterPro" id="IPR038087">
    <property type="entry name" value="RNAP_delta_N_dom_sf"/>
</dbReference>
<dbReference type="Gene3D" id="1.10.10.1250">
    <property type="entry name" value="RNA polymerase, subunit delta, N-terminal domain"/>
    <property type="match status" value="1"/>
</dbReference>
<evidence type="ECO:0000259" key="8">
    <source>
        <dbReference type="PROSITE" id="PS51913"/>
    </source>
</evidence>
<dbReference type="PROSITE" id="PS51913">
    <property type="entry name" value="HTH_HARE"/>
    <property type="match status" value="1"/>
</dbReference>
<keyword evidence="10" id="KW-1185">Reference proteome</keyword>
<evidence type="ECO:0000256" key="2">
    <source>
        <dbReference type="ARBA" id="ARBA00022478"/>
    </source>
</evidence>
<dbReference type="EMBL" id="JXLP01000009">
    <property type="protein sequence ID" value="KIL78698.1"/>
    <property type="molecule type" value="Genomic_DNA"/>
</dbReference>
<evidence type="ECO:0000256" key="4">
    <source>
        <dbReference type="ARBA" id="ARBA00022695"/>
    </source>
</evidence>
<feature type="compositionally biased region" description="Acidic residues" evidence="7">
    <location>
        <begin position="110"/>
        <end position="177"/>
    </location>
</feature>
<comment type="similarity">
    <text evidence="1 6">Belongs to the RpoE family.</text>
</comment>
<dbReference type="RefSeq" id="WP_041113811.1">
    <property type="nucleotide sequence ID" value="NZ_JARTHD010000045.1"/>
</dbReference>
<sequence length="177" mass="21023">MNLKQLSKEELKEMSFIEIAYALLKESREPAAFQEILSQIQEYQELSEAELKARMIQFYTDLNIDGRFITFGENRWGLRAWYPVDQLEEEAAPAVKAKKKKTKKAVKEEPDFEEELEEEEELEDDLDFEDEDLDELDEEVDSLDDLDDLEEDDEEFEEDLGEEDEYDLEDEEEEDLK</sequence>
<comment type="subunit">
    <text evidence="6">RNAP is composed of a core of 2 alpha, a beta and a beta' subunits. The core is associated with a delta subunit and one of several sigma factors.</text>
</comment>
<evidence type="ECO:0000256" key="7">
    <source>
        <dbReference type="SAM" id="MobiDB-lite"/>
    </source>
</evidence>
<evidence type="ECO:0000313" key="10">
    <source>
        <dbReference type="Proteomes" id="UP000031982"/>
    </source>
</evidence>
<feature type="region of interest" description="Disordered" evidence="7">
    <location>
        <begin position="92"/>
        <end position="177"/>
    </location>
</feature>
<dbReference type="Pfam" id="PF05066">
    <property type="entry name" value="HARE-HTH"/>
    <property type="match status" value="1"/>
</dbReference>
<name>A0ABR5AVC5_BACBA</name>
<dbReference type="GO" id="GO:0000428">
    <property type="term" value="C:DNA-directed RNA polymerase complex"/>
    <property type="evidence" value="ECO:0007669"/>
    <property type="project" value="UniProtKB-KW"/>
</dbReference>
<keyword evidence="2 6" id="KW-0240">DNA-directed RNA polymerase</keyword>
<dbReference type="InterPro" id="IPR029757">
    <property type="entry name" value="RpoE"/>
</dbReference>
<organism evidence="9 10">
    <name type="scientific">Bacillus badius</name>
    <dbReference type="NCBI Taxonomy" id="1455"/>
    <lineage>
        <taxon>Bacteria</taxon>
        <taxon>Bacillati</taxon>
        <taxon>Bacillota</taxon>
        <taxon>Bacilli</taxon>
        <taxon>Bacillales</taxon>
        <taxon>Bacillaceae</taxon>
        <taxon>Pseudobacillus</taxon>
    </lineage>
</organism>
<dbReference type="InterPro" id="IPR007759">
    <property type="entry name" value="Asxl_HARE-HTH"/>
</dbReference>
<dbReference type="NCBIfam" id="TIGR04567">
    <property type="entry name" value="RNAP_delt_lowGC"/>
    <property type="match status" value="1"/>
</dbReference>
<dbReference type="Proteomes" id="UP000031982">
    <property type="component" value="Unassembled WGS sequence"/>
</dbReference>